<gene>
    <name evidence="2" type="ORF">K0M31_008389</name>
</gene>
<comment type="caution">
    <text evidence="2">The sequence shown here is derived from an EMBL/GenBank/DDBJ whole genome shotgun (WGS) entry which is preliminary data.</text>
</comment>
<name>A0AA40FR78_9HYME</name>
<evidence type="ECO:0000313" key="3">
    <source>
        <dbReference type="Proteomes" id="UP001177670"/>
    </source>
</evidence>
<organism evidence="2 3">
    <name type="scientific">Melipona bicolor</name>
    <dbReference type="NCBI Taxonomy" id="60889"/>
    <lineage>
        <taxon>Eukaryota</taxon>
        <taxon>Metazoa</taxon>
        <taxon>Ecdysozoa</taxon>
        <taxon>Arthropoda</taxon>
        <taxon>Hexapoda</taxon>
        <taxon>Insecta</taxon>
        <taxon>Pterygota</taxon>
        <taxon>Neoptera</taxon>
        <taxon>Endopterygota</taxon>
        <taxon>Hymenoptera</taxon>
        <taxon>Apocrita</taxon>
        <taxon>Aculeata</taxon>
        <taxon>Apoidea</taxon>
        <taxon>Anthophila</taxon>
        <taxon>Apidae</taxon>
        <taxon>Melipona</taxon>
    </lineage>
</organism>
<dbReference type="EMBL" id="JAHYIQ010000020">
    <property type="protein sequence ID" value="KAK1123691.1"/>
    <property type="molecule type" value="Genomic_DNA"/>
</dbReference>
<evidence type="ECO:0000256" key="1">
    <source>
        <dbReference type="SAM" id="MobiDB-lite"/>
    </source>
</evidence>
<keyword evidence="3" id="KW-1185">Reference proteome</keyword>
<sequence length="55" mass="5883">MPSLCATLSREVWQPGGGWWSETSSEEKGAGVVLPGSGVEKHPSTNHEYLVSRGI</sequence>
<accession>A0AA40FR78</accession>
<protein>
    <submittedName>
        <fullName evidence="2">Uncharacterized protein</fullName>
    </submittedName>
</protein>
<reference evidence="2" key="1">
    <citation type="submission" date="2021-10" db="EMBL/GenBank/DDBJ databases">
        <title>Melipona bicolor Genome sequencing and assembly.</title>
        <authorList>
            <person name="Araujo N.S."/>
            <person name="Arias M.C."/>
        </authorList>
    </citation>
    <scope>NUCLEOTIDE SEQUENCE</scope>
    <source>
        <strain evidence="2">USP_2M_L1-L4_2017</strain>
        <tissue evidence="2">Whole body</tissue>
    </source>
</reference>
<feature type="region of interest" description="Disordered" evidence="1">
    <location>
        <begin position="29"/>
        <end position="55"/>
    </location>
</feature>
<proteinExistence type="predicted"/>
<dbReference type="AlphaFoldDB" id="A0AA40FR78"/>
<dbReference type="Proteomes" id="UP001177670">
    <property type="component" value="Unassembled WGS sequence"/>
</dbReference>
<evidence type="ECO:0000313" key="2">
    <source>
        <dbReference type="EMBL" id="KAK1123691.1"/>
    </source>
</evidence>